<dbReference type="InterPro" id="IPR011249">
    <property type="entry name" value="Metalloenz_LuxS/M16"/>
</dbReference>
<dbReference type="GO" id="GO:0006508">
    <property type="term" value="P:proteolysis"/>
    <property type="evidence" value="ECO:0007669"/>
    <property type="project" value="InterPro"/>
</dbReference>
<evidence type="ECO:0000259" key="5">
    <source>
        <dbReference type="Pfam" id="PF00675"/>
    </source>
</evidence>
<comment type="caution">
    <text evidence="7">The sequence shown here is derived from an EMBL/GenBank/DDBJ whole genome shotgun (WGS) entry which is preliminary data.</text>
</comment>
<gene>
    <name evidence="7" type="ORF">CJP73_00270</name>
</gene>
<dbReference type="PROSITE" id="PS00143">
    <property type="entry name" value="INSULINASE"/>
    <property type="match status" value="1"/>
</dbReference>
<dbReference type="EMBL" id="NQYH01000001">
    <property type="protein sequence ID" value="RIY41919.1"/>
    <property type="molecule type" value="Genomic_DNA"/>
</dbReference>
<evidence type="ECO:0000256" key="3">
    <source>
        <dbReference type="RuleBase" id="RU004447"/>
    </source>
</evidence>
<dbReference type="GO" id="GO:0046872">
    <property type="term" value="F:metal ion binding"/>
    <property type="evidence" value="ECO:0007669"/>
    <property type="project" value="InterPro"/>
</dbReference>
<reference evidence="7 8" key="1">
    <citation type="submission" date="2017-08" db="EMBL/GenBank/DDBJ databases">
        <title>Pusillimonas indicus sp. nov., a member of the family Alcaligenaceae isolated from surface seawater.</title>
        <authorList>
            <person name="Li J."/>
        </authorList>
    </citation>
    <scope>NUCLEOTIDE SEQUENCE [LARGE SCALE GENOMIC DNA]</scope>
    <source>
        <strain evidence="7 8">L52-1-41</strain>
    </source>
</reference>
<feature type="chain" id="PRO_5017388522" evidence="4">
    <location>
        <begin position="38"/>
        <end position="938"/>
    </location>
</feature>
<dbReference type="Gene3D" id="3.30.830.10">
    <property type="entry name" value="Metalloenzyme, LuxS/M16 peptidase-like"/>
    <property type="match status" value="4"/>
</dbReference>
<proteinExistence type="inferred from homology"/>
<dbReference type="AlphaFoldDB" id="A0A3A1YX98"/>
<sequence length="938" mass="104040">MHKSNQRPAFSIGFTKQLKHLLAILAMFILPCSFAWAQNSQVVLPQGVTAGPVVEGTRQYTLENGLTVLLSPDASKASVTVNMTYLVGSRHENYGQTGMAHLLEHMLFRGTPSLPNALAEFSKRGLRANGSTSSDRTNYYATFASDPELLEWYLRWQADVMVNATISRADLDTEMTVVRNEMEAGENSPFESLMQKVQSAAYQWHNYGNDTIGARSDVENVDIEQLRAFYRLYYQPDNAVLIVSGRFDLQKTLDLVANAFAEIPQPKRSLPPEYTIEPVQEGEQEVIVRRQGGTPLVLAQYHIPAAASPEFVAFDLGAMILADTPSGRLYKALVQKGLAAHSFGFARPMQQPGYALFGAQLENGMNTDEALNTLTKTLEDLESQPFTNEELERARTQWMTSWEQTHADPASLASALSESAALGDWRLFYWTRGQAEKANLKAVQEVTSAYLVPSNRTTGLYIPTESTRRAPKPEATDPAALLKDFEGREVRDPTAAFEASPQNIDAQTVRETLSLDNGSIELALLPKPTRGDRVEARLLLQAGSAEDLENLRTVSSTAAALLTRGTTQYTRQEIADRFDQLQAQVGFGGGGNQVGINISVPGKNLPDVIELVGHILREASYPAEELDRYKTQARASIESAMTQPGSVASRTLARHDNPWPPSDIRYVPTFKEALEEINSLNRNALVDFHQRFYGAATLRFSAVGSFNPENTKSALLQAFKNWKPTPEYKRIEQPFRKVEPEQFTLHTPDKANAVFMAFQPLKVQDDAPDYTALYVANYILGGSSSSRLWSRIRVEEGISYDVGSSIDASAFEPSGEWSLSAILAPENAQRFKQAMNEELERAIQDGFTQEELNEAVRALMNLRRLNRSNDGVLASVWLDYMQEGRSFAWSAKIDKELEALTLEQVNAAARKYFQPQALSSALAGDFPNQANTETKPGE</sequence>
<dbReference type="InterPro" id="IPR007863">
    <property type="entry name" value="Peptidase_M16_C"/>
</dbReference>
<dbReference type="Proteomes" id="UP000266206">
    <property type="component" value="Unassembled WGS sequence"/>
</dbReference>
<evidence type="ECO:0000259" key="6">
    <source>
        <dbReference type="Pfam" id="PF05193"/>
    </source>
</evidence>
<feature type="domain" description="Peptidase M16 C-terminal" evidence="6">
    <location>
        <begin position="221"/>
        <end position="397"/>
    </location>
</feature>
<comment type="similarity">
    <text evidence="2 3">Belongs to the peptidase M16 family.</text>
</comment>
<feature type="signal peptide" evidence="4">
    <location>
        <begin position="1"/>
        <end position="37"/>
    </location>
</feature>
<dbReference type="GO" id="GO:0004222">
    <property type="term" value="F:metalloendopeptidase activity"/>
    <property type="evidence" value="ECO:0007669"/>
    <property type="project" value="InterPro"/>
</dbReference>
<dbReference type="SUPFAM" id="SSF63411">
    <property type="entry name" value="LuxS/MPP-like metallohydrolase"/>
    <property type="match status" value="4"/>
</dbReference>
<evidence type="ECO:0000256" key="1">
    <source>
        <dbReference type="ARBA" id="ARBA00001947"/>
    </source>
</evidence>
<evidence type="ECO:0000256" key="4">
    <source>
        <dbReference type="SAM" id="SignalP"/>
    </source>
</evidence>
<evidence type="ECO:0000313" key="8">
    <source>
        <dbReference type="Proteomes" id="UP000266206"/>
    </source>
</evidence>
<dbReference type="InterPro" id="IPR011765">
    <property type="entry name" value="Pept_M16_N"/>
</dbReference>
<dbReference type="Pfam" id="PF05193">
    <property type="entry name" value="Peptidase_M16_C"/>
    <property type="match status" value="2"/>
</dbReference>
<dbReference type="Pfam" id="PF00675">
    <property type="entry name" value="Peptidase_M16"/>
    <property type="match status" value="1"/>
</dbReference>
<protein>
    <submittedName>
        <fullName evidence="7">Peptidase M16</fullName>
    </submittedName>
</protein>
<organism evidence="7 8">
    <name type="scientific">Neopusillimonas maritima</name>
    <dbReference type="NCBI Taxonomy" id="2026239"/>
    <lineage>
        <taxon>Bacteria</taxon>
        <taxon>Pseudomonadati</taxon>
        <taxon>Pseudomonadota</taxon>
        <taxon>Betaproteobacteria</taxon>
        <taxon>Burkholderiales</taxon>
        <taxon>Alcaligenaceae</taxon>
        <taxon>Neopusillimonas</taxon>
    </lineage>
</organism>
<evidence type="ECO:0000313" key="7">
    <source>
        <dbReference type="EMBL" id="RIY41919.1"/>
    </source>
</evidence>
<name>A0A3A1YX98_9BURK</name>
<dbReference type="PANTHER" id="PTHR11851">
    <property type="entry name" value="METALLOPROTEASE"/>
    <property type="match status" value="1"/>
</dbReference>
<dbReference type="PANTHER" id="PTHR11851:SF49">
    <property type="entry name" value="MITOCHONDRIAL-PROCESSING PEPTIDASE SUBUNIT ALPHA"/>
    <property type="match status" value="1"/>
</dbReference>
<dbReference type="InterPro" id="IPR001431">
    <property type="entry name" value="Pept_M16_Zn_BS"/>
</dbReference>
<feature type="domain" description="Peptidase M16 C-terminal" evidence="6">
    <location>
        <begin position="679"/>
        <end position="859"/>
    </location>
</feature>
<evidence type="ECO:0000256" key="2">
    <source>
        <dbReference type="ARBA" id="ARBA00007261"/>
    </source>
</evidence>
<dbReference type="InterPro" id="IPR050361">
    <property type="entry name" value="MPP/UQCRC_Complex"/>
</dbReference>
<keyword evidence="4" id="KW-0732">Signal</keyword>
<accession>A0A3A1YX98</accession>
<feature type="domain" description="Peptidase M16 N-terminal" evidence="5">
    <location>
        <begin position="68"/>
        <end position="213"/>
    </location>
</feature>
<comment type="cofactor">
    <cofactor evidence="1">
        <name>Zn(2+)</name>
        <dbReference type="ChEBI" id="CHEBI:29105"/>
    </cofactor>
</comment>